<reference evidence="9" key="1">
    <citation type="submission" date="2022-11" db="EMBL/GenBank/DDBJ databases">
        <authorList>
            <person name="Scott C."/>
            <person name="Bruce N."/>
        </authorList>
    </citation>
    <scope>NUCLEOTIDE SEQUENCE</scope>
</reference>
<feature type="domain" description="SGNH hydrolase-type esterase" evidence="8">
    <location>
        <begin position="102"/>
        <end position="304"/>
    </location>
</feature>
<accession>A0A9P1HA72</accession>
<feature type="domain" description="FAD-binding" evidence="7">
    <location>
        <begin position="470"/>
        <end position="636"/>
    </location>
</feature>
<dbReference type="OrthoDB" id="16820at2759"/>
<evidence type="ECO:0000256" key="2">
    <source>
        <dbReference type="ARBA" id="ARBA00007992"/>
    </source>
</evidence>
<evidence type="ECO:0000256" key="4">
    <source>
        <dbReference type="ARBA" id="ARBA00022827"/>
    </source>
</evidence>
<keyword evidence="6" id="KW-0503">Monooxygenase</keyword>
<evidence type="ECO:0000313" key="9">
    <source>
        <dbReference type="EMBL" id="CAI4218868.1"/>
    </source>
</evidence>
<keyword evidence="4" id="KW-0274">FAD</keyword>
<evidence type="ECO:0000259" key="7">
    <source>
        <dbReference type="Pfam" id="PF01494"/>
    </source>
</evidence>
<dbReference type="EMBL" id="CALLCH030000018">
    <property type="protein sequence ID" value="CAI4218868.1"/>
    <property type="molecule type" value="Genomic_DNA"/>
</dbReference>
<dbReference type="Gene3D" id="3.40.50.1110">
    <property type="entry name" value="SGNH hydrolase"/>
    <property type="match status" value="1"/>
</dbReference>
<dbReference type="InterPro" id="IPR036514">
    <property type="entry name" value="SGNH_hydro_sf"/>
</dbReference>
<comment type="caution">
    <text evidence="9">The sequence shown here is derived from an EMBL/GenBank/DDBJ whole genome shotgun (WGS) entry which is preliminary data.</text>
</comment>
<organism evidence="9 10">
    <name type="scientific">Parascedosporium putredinis</name>
    <dbReference type="NCBI Taxonomy" id="1442378"/>
    <lineage>
        <taxon>Eukaryota</taxon>
        <taxon>Fungi</taxon>
        <taxon>Dikarya</taxon>
        <taxon>Ascomycota</taxon>
        <taxon>Pezizomycotina</taxon>
        <taxon>Sordariomycetes</taxon>
        <taxon>Hypocreomycetidae</taxon>
        <taxon>Microascales</taxon>
        <taxon>Microascaceae</taxon>
        <taxon>Parascedosporium</taxon>
    </lineage>
</organism>
<dbReference type="Gene3D" id="3.50.50.60">
    <property type="entry name" value="FAD/NAD(P)-binding domain"/>
    <property type="match status" value="1"/>
</dbReference>
<evidence type="ECO:0000256" key="3">
    <source>
        <dbReference type="ARBA" id="ARBA00022630"/>
    </source>
</evidence>
<dbReference type="InterPro" id="IPR036188">
    <property type="entry name" value="FAD/NAD-bd_sf"/>
</dbReference>
<proteinExistence type="inferred from homology"/>
<evidence type="ECO:0000256" key="6">
    <source>
        <dbReference type="ARBA" id="ARBA00023033"/>
    </source>
</evidence>
<dbReference type="InterPro" id="IPR013830">
    <property type="entry name" value="SGNH_hydro"/>
</dbReference>
<name>A0A9P1HA72_9PEZI</name>
<evidence type="ECO:0000313" key="10">
    <source>
        <dbReference type="Proteomes" id="UP000838763"/>
    </source>
</evidence>
<keyword evidence="3" id="KW-0285">Flavoprotein</keyword>
<dbReference type="SUPFAM" id="SSF51905">
    <property type="entry name" value="FAD/NAD(P)-binding domain"/>
    <property type="match status" value="1"/>
</dbReference>
<dbReference type="Proteomes" id="UP000838763">
    <property type="component" value="Unassembled WGS sequence"/>
</dbReference>
<dbReference type="GO" id="GO:0016788">
    <property type="term" value="F:hydrolase activity, acting on ester bonds"/>
    <property type="evidence" value="ECO:0007669"/>
    <property type="project" value="InterPro"/>
</dbReference>
<dbReference type="InterPro" id="IPR050562">
    <property type="entry name" value="FAD_mOase_fung"/>
</dbReference>
<evidence type="ECO:0000256" key="1">
    <source>
        <dbReference type="ARBA" id="ARBA00001974"/>
    </source>
</evidence>
<dbReference type="Pfam" id="PF13472">
    <property type="entry name" value="Lipase_GDSL_2"/>
    <property type="match status" value="1"/>
</dbReference>
<dbReference type="GO" id="GO:0071949">
    <property type="term" value="F:FAD binding"/>
    <property type="evidence" value="ECO:0007669"/>
    <property type="project" value="InterPro"/>
</dbReference>
<dbReference type="CDD" id="cd01823">
    <property type="entry name" value="SEST_like"/>
    <property type="match status" value="1"/>
</dbReference>
<evidence type="ECO:0000259" key="8">
    <source>
        <dbReference type="Pfam" id="PF13472"/>
    </source>
</evidence>
<keyword evidence="10" id="KW-1185">Reference proteome</keyword>
<protein>
    <submittedName>
        <fullName evidence="9">Uncharacterized protein</fullName>
    </submittedName>
</protein>
<comment type="cofactor">
    <cofactor evidence="1">
        <name>FAD</name>
        <dbReference type="ChEBI" id="CHEBI:57692"/>
    </cofactor>
</comment>
<dbReference type="SUPFAM" id="SSF52266">
    <property type="entry name" value="SGNH hydrolase"/>
    <property type="match status" value="1"/>
</dbReference>
<dbReference type="PRINTS" id="PR00420">
    <property type="entry name" value="RNGMNOXGNASE"/>
</dbReference>
<dbReference type="InterPro" id="IPR037460">
    <property type="entry name" value="SEST-like"/>
</dbReference>
<dbReference type="PANTHER" id="PTHR47356:SF2">
    <property type="entry name" value="FAD-BINDING DOMAIN-CONTAINING PROTEIN-RELATED"/>
    <property type="match status" value="1"/>
</dbReference>
<evidence type="ECO:0000256" key="5">
    <source>
        <dbReference type="ARBA" id="ARBA00023002"/>
    </source>
</evidence>
<keyword evidence="5" id="KW-0560">Oxidoreductase</keyword>
<comment type="similarity">
    <text evidence="2">Belongs to the paxM FAD-dependent monooxygenase family.</text>
</comment>
<dbReference type="PANTHER" id="PTHR47356">
    <property type="entry name" value="FAD-DEPENDENT MONOOXYGENASE ASQG-RELATED"/>
    <property type="match status" value="1"/>
</dbReference>
<dbReference type="InterPro" id="IPR002938">
    <property type="entry name" value="FAD-bd"/>
</dbReference>
<dbReference type="Pfam" id="PF01494">
    <property type="entry name" value="FAD_binding_3"/>
    <property type="match status" value="1"/>
</dbReference>
<gene>
    <name evidence="9" type="ORF">PPNO1_LOCUS8441</name>
</gene>
<sequence length="789" mass="88069">MEDASPPQTRKFHLAALTTTLGTSDTYRAPMDIIGNTKVWYSDILRASHMRDGGPASQELCLLWRTMSLALLAGHGAAYPFALEARADQDFWPIKPDTGYIAFGDSYAAGMGAGETTWAPWPLASCRKGSNSYGQQLSREASGRVGIKHEFVPDYCSGDTTIGANRQIDSWAKPETPTLATLSIGGNDLKFSELLTNCVITPESDKEYPAKCAASRAFVESELAATGEGSFREKLKTVYKKVLAKAGHADLQLYVTGDLRQALNQFNLNLNALIQDVIKEVNTEINAPKDRVYFIDTDAVFQGRRWCEFGIPEPQPENTREWFFLSSWPDVIARDPRQRPPPFNPPNDEGTFADYEVDVVQENVEEYSGPLPDPATCSTDDGGDDPIMSKWYCLLAERGDQIRASHVHEAKPTKWLNLQEYKTCQRDKIYKATVEVRQPDGLRIDAASRMNPDEARQFLTEDRMAVAPFKVVIVGGGIGGLSLAIMLERFEIDYVLLESHSDIAPALGASMALFPNGLLILDQLGCYDDVKAQLRGDTIKTSYVRGVNGMPLMSTPHLLAHLEQRHGYPMLFFERQWLLRLLYNRISHKDRVLTGQKVKEVITSPTGVEVCTAAGLRYQGDIVIGADGIHSAVRREMFRLADKMSPGYFSPKQNDGVPCHYQCSFGIAQDVEAWSDGEQCFTLGHGHSFLIAPGPNQRVFWFLFSRLPKTLYGKDIPRYTKEDEAAFVAKNRDLPITEKLTFGQLYDKRVSSTLTAIHEVVYKKWYFDRILIIGDAAHKLRNIVASLSS</sequence>
<dbReference type="AlphaFoldDB" id="A0A9P1HA72"/>
<dbReference type="GO" id="GO:0004497">
    <property type="term" value="F:monooxygenase activity"/>
    <property type="evidence" value="ECO:0007669"/>
    <property type="project" value="UniProtKB-KW"/>
</dbReference>